<organism evidence="2 3">
    <name type="scientific">Nonomuraea insulae</name>
    <dbReference type="NCBI Taxonomy" id="1616787"/>
    <lineage>
        <taxon>Bacteria</taxon>
        <taxon>Bacillati</taxon>
        <taxon>Actinomycetota</taxon>
        <taxon>Actinomycetes</taxon>
        <taxon>Streptosporangiales</taxon>
        <taxon>Streptosporangiaceae</taxon>
        <taxon>Nonomuraea</taxon>
    </lineage>
</organism>
<evidence type="ECO:0000313" key="2">
    <source>
        <dbReference type="EMBL" id="MFC5834907.1"/>
    </source>
</evidence>
<sequence>MVRWDRLETLLTDPGRLFREVYGWGTPGFDAAALVINLANVLKFTAVDSRIRPLPRQAEERLTGRPVPEAAAEPALQLFVSLLKGLDDALDVGVTLYPMRPTRPGVPTGASDCRPTRTAPRRRGSRWPSVRRSSSSRR</sequence>
<keyword evidence="3" id="KW-1185">Reference proteome</keyword>
<dbReference type="Proteomes" id="UP001596058">
    <property type="component" value="Unassembled WGS sequence"/>
</dbReference>
<dbReference type="EMBL" id="JBHSPA010000115">
    <property type="protein sequence ID" value="MFC5834907.1"/>
    <property type="molecule type" value="Genomic_DNA"/>
</dbReference>
<reference evidence="3" key="1">
    <citation type="journal article" date="2019" name="Int. J. Syst. Evol. Microbiol.">
        <title>The Global Catalogue of Microorganisms (GCM) 10K type strain sequencing project: providing services to taxonomists for standard genome sequencing and annotation.</title>
        <authorList>
            <consortium name="The Broad Institute Genomics Platform"/>
            <consortium name="The Broad Institute Genome Sequencing Center for Infectious Disease"/>
            <person name="Wu L."/>
            <person name="Ma J."/>
        </authorList>
    </citation>
    <scope>NUCLEOTIDE SEQUENCE [LARGE SCALE GENOMIC DNA]</scope>
    <source>
        <strain evidence="3">CCUG 53903</strain>
    </source>
</reference>
<protein>
    <recommendedName>
        <fullName evidence="4">Tn3 transposase DDE domain-containing protein</fullName>
    </recommendedName>
</protein>
<name>A0ABW1DBF6_9ACTN</name>
<evidence type="ECO:0000313" key="3">
    <source>
        <dbReference type="Proteomes" id="UP001596058"/>
    </source>
</evidence>
<proteinExistence type="predicted"/>
<gene>
    <name evidence="2" type="ORF">ACFPZ3_64660</name>
</gene>
<evidence type="ECO:0008006" key="4">
    <source>
        <dbReference type="Google" id="ProtNLM"/>
    </source>
</evidence>
<accession>A0ABW1DBF6</accession>
<dbReference type="RefSeq" id="WP_379524314.1">
    <property type="nucleotide sequence ID" value="NZ_JBHSPA010000115.1"/>
</dbReference>
<feature type="region of interest" description="Disordered" evidence="1">
    <location>
        <begin position="99"/>
        <end position="138"/>
    </location>
</feature>
<evidence type="ECO:0000256" key="1">
    <source>
        <dbReference type="SAM" id="MobiDB-lite"/>
    </source>
</evidence>
<comment type="caution">
    <text evidence="2">The sequence shown here is derived from an EMBL/GenBank/DDBJ whole genome shotgun (WGS) entry which is preliminary data.</text>
</comment>
<feature type="compositionally biased region" description="Low complexity" evidence="1">
    <location>
        <begin position="126"/>
        <end position="138"/>
    </location>
</feature>